<accession>A0A370IC53</accession>
<keyword evidence="3" id="KW-1185">Reference proteome</keyword>
<dbReference type="InterPro" id="IPR011059">
    <property type="entry name" value="Metal-dep_hydrolase_composite"/>
</dbReference>
<comment type="caution">
    <text evidence="2">The sequence shown here is derived from an EMBL/GenBank/DDBJ whole genome shotgun (WGS) entry which is preliminary data.</text>
</comment>
<dbReference type="SUPFAM" id="SSF51338">
    <property type="entry name" value="Composite domain of metallo-dependent hydrolases"/>
    <property type="match status" value="1"/>
</dbReference>
<feature type="domain" description="Amidohydrolase 3" evidence="1">
    <location>
        <begin position="90"/>
        <end position="565"/>
    </location>
</feature>
<dbReference type="PANTHER" id="PTHR22642">
    <property type="entry name" value="IMIDAZOLONEPROPIONASE"/>
    <property type="match status" value="1"/>
</dbReference>
<gene>
    <name evidence="2" type="ORF">DFR76_102591</name>
</gene>
<dbReference type="InterPro" id="IPR032466">
    <property type="entry name" value="Metal_Hydrolase"/>
</dbReference>
<sequence length="571" mass="61264">MCPNCGHSAEPAQLSRRHILSLIGVTATGLVAGCAQDAPRPVVERVLVDGVRGFTPTGDGRLREFRSLLVGADGKVEALDPGEAGGARRIDGRGRVCLTGLHDAHGHVWNLGAVASRVDLSETRSLDDALRVIGTYAREHADRPWVLGRGWNEVVWGLGRLPTAADVDRVASDRPVWLCRVDGHAGLANSAALRAAEVSVSTPDPAGGRIVRDAAGAPTGVLIDAATELVDRKTPATTLSDHEEHLQAAQRTMLAAGLTAVSDASTNADQVAALYNCARSGRMSVRINAFLSWEAFTALGAQARTDSVADTLRIRTVKLFVDGALGSHGAALLEPYDDQPDARGLPQLTQAELTSRVRQIVEAGYQVAVHAIGDLGNRMVLDAYDEVLRTSRAPRLRHRIEHAQVLAPSDIPRFTGLDLIASMQPVHATDDMNMAETRIGARRLTGAYAWRTFLDQRTRIAAGSDFPVSSHNPFDGLHAAITRTDRSGLPTGGWRPDQAMTPTEAYRAFTLDAAYAAHQETMIGSLEPGKYADFLLVDQNPFALEPGRALWQTKVLQTWVGGRLVGEYGAL</sequence>
<dbReference type="PANTHER" id="PTHR22642:SF2">
    <property type="entry name" value="PROTEIN LONG AFTER FAR-RED 3"/>
    <property type="match status" value="1"/>
</dbReference>
<dbReference type="Gene3D" id="3.10.310.70">
    <property type="match status" value="1"/>
</dbReference>
<evidence type="ECO:0000313" key="3">
    <source>
        <dbReference type="Proteomes" id="UP000254869"/>
    </source>
</evidence>
<evidence type="ECO:0000259" key="1">
    <source>
        <dbReference type="Pfam" id="PF07969"/>
    </source>
</evidence>
<proteinExistence type="predicted"/>
<dbReference type="Proteomes" id="UP000254869">
    <property type="component" value="Unassembled WGS sequence"/>
</dbReference>
<dbReference type="Pfam" id="PF07969">
    <property type="entry name" value="Amidohydro_3"/>
    <property type="match status" value="1"/>
</dbReference>
<organism evidence="2 3">
    <name type="scientific">Nocardia pseudobrasiliensis</name>
    <dbReference type="NCBI Taxonomy" id="45979"/>
    <lineage>
        <taxon>Bacteria</taxon>
        <taxon>Bacillati</taxon>
        <taxon>Actinomycetota</taxon>
        <taxon>Actinomycetes</taxon>
        <taxon>Mycobacteriales</taxon>
        <taxon>Nocardiaceae</taxon>
        <taxon>Nocardia</taxon>
    </lineage>
</organism>
<dbReference type="InterPro" id="IPR033932">
    <property type="entry name" value="YtcJ-like"/>
</dbReference>
<evidence type="ECO:0000313" key="2">
    <source>
        <dbReference type="EMBL" id="RDI68190.1"/>
    </source>
</evidence>
<dbReference type="SUPFAM" id="SSF51556">
    <property type="entry name" value="Metallo-dependent hydrolases"/>
    <property type="match status" value="1"/>
</dbReference>
<dbReference type="STRING" id="1210086.GCA_001613105_01167"/>
<dbReference type="InterPro" id="IPR013108">
    <property type="entry name" value="Amidohydro_3"/>
</dbReference>
<dbReference type="GO" id="GO:0016810">
    <property type="term" value="F:hydrolase activity, acting on carbon-nitrogen (but not peptide) bonds"/>
    <property type="evidence" value="ECO:0007669"/>
    <property type="project" value="InterPro"/>
</dbReference>
<reference evidence="2 3" key="1">
    <citation type="submission" date="2018-07" db="EMBL/GenBank/DDBJ databases">
        <title>Genomic Encyclopedia of Type Strains, Phase IV (KMG-IV): sequencing the most valuable type-strain genomes for metagenomic binning, comparative biology and taxonomic classification.</title>
        <authorList>
            <person name="Goeker M."/>
        </authorList>
    </citation>
    <scope>NUCLEOTIDE SEQUENCE [LARGE SCALE GENOMIC DNA]</scope>
    <source>
        <strain evidence="2 3">DSM 44290</strain>
    </source>
</reference>
<dbReference type="Gene3D" id="2.30.40.10">
    <property type="entry name" value="Urease, subunit C, domain 1"/>
    <property type="match status" value="1"/>
</dbReference>
<dbReference type="CDD" id="cd01300">
    <property type="entry name" value="YtcJ_like"/>
    <property type="match status" value="1"/>
</dbReference>
<protein>
    <recommendedName>
        <fullName evidence="1">Amidohydrolase 3 domain-containing protein</fullName>
    </recommendedName>
</protein>
<dbReference type="AlphaFoldDB" id="A0A370IC53"/>
<name>A0A370IC53_9NOCA</name>
<dbReference type="RefSeq" id="WP_174556098.1">
    <property type="nucleotide sequence ID" value="NZ_QQBC01000002.1"/>
</dbReference>
<dbReference type="EMBL" id="QQBC01000002">
    <property type="protein sequence ID" value="RDI68190.1"/>
    <property type="molecule type" value="Genomic_DNA"/>
</dbReference>
<dbReference type="Gene3D" id="3.20.20.140">
    <property type="entry name" value="Metal-dependent hydrolases"/>
    <property type="match status" value="1"/>
</dbReference>